<protein>
    <recommendedName>
        <fullName evidence="12">DUF1640-domain-containing protein</fullName>
    </recommendedName>
</protein>
<evidence type="ECO:0000313" key="11">
    <source>
        <dbReference type="Proteomes" id="UP000325780"/>
    </source>
</evidence>
<dbReference type="PANTHER" id="PTHR14360:SF12">
    <property type="entry name" value="MOZ PROTEIN REPRESENTS A CHROMATIN-ASSOCIATED ACETYLTRANSFERASE"/>
    <property type="match status" value="1"/>
</dbReference>
<dbReference type="InterPro" id="IPR024461">
    <property type="entry name" value="CCDC90-like"/>
</dbReference>
<evidence type="ECO:0000256" key="1">
    <source>
        <dbReference type="ARBA" id="ARBA00004173"/>
    </source>
</evidence>
<keyword evidence="5" id="KW-0175">Coiled coil</keyword>
<feature type="transmembrane region" description="Helical" evidence="9">
    <location>
        <begin position="362"/>
        <end position="381"/>
    </location>
</feature>
<evidence type="ECO:0000256" key="7">
    <source>
        <dbReference type="ARBA" id="ARBA00023136"/>
    </source>
</evidence>
<feature type="compositionally biased region" description="Basic and acidic residues" evidence="8">
    <location>
        <begin position="118"/>
        <end position="132"/>
    </location>
</feature>
<dbReference type="Proteomes" id="UP000325780">
    <property type="component" value="Unassembled WGS sequence"/>
</dbReference>
<feature type="compositionally biased region" description="Pro residues" evidence="8">
    <location>
        <begin position="88"/>
        <end position="100"/>
    </location>
</feature>
<dbReference type="Pfam" id="PF07798">
    <property type="entry name" value="CCDC90-like"/>
    <property type="match status" value="1"/>
</dbReference>
<feature type="compositionally biased region" description="Polar residues" evidence="8">
    <location>
        <begin position="140"/>
        <end position="149"/>
    </location>
</feature>
<dbReference type="GO" id="GO:0016020">
    <property type="term" value="C:membrane"/>
    <property type="evidence" value="ECO:0007669"/>
    <property type="project" value="UniProtKB-SubCell"/>
</dbReference>
<evidence type="ECO:0008006" key="12">
    <source>
        <dbReference type="Google" id="ProtNLM"/>
    </source>
</evidence>
<feature type="region of interest" description="Disordered" evidence="8">
    <location>
        <begin position="387"/>
        <end position="414"/>
    </location>
</feature>
<dbReference type="Gene3D" id="1.20.5.340">
    <property type="match status" value="1"/>
</dbReference>
<keyword evidence="6" id="KW-0496">Mitochondrion</keyword>
<reference evidence="10 11" key="1">
    <citation type="submission" date="2019-04" db="EMBL/GenBank/DDBJ databases">
        <title>Friends and foes A comparative genomics study of 23 Aspergillus species from section Flavi.</title>
        <authorList>
            <consortium name="DOE Joint Genome Institute"/>
            <person name="Kjaerbolling I."/>
            <person name="Vesth T."/>
            <person name="Frisvad J.C."/>
            <person name="Nybo J.L."/>
            <person name="Theobald S."/>
            <person name="Kildgaard S."/>
            <person name="Isbrandt T."/>
            <person name="Kuo A."/>
            <person name="Sato A."/>
            <person name="Lyhne E.K."/>
            <person name="Kogle M.E."/>
            <person name="Wiebenga A."/>
            <person name="Kun R.S."/>
            <person name="Lubbers R.J."/>
            <person name="Makela M.R."/>
            <person name="Barry K."/>
            <person name="Chovatia M."/>
            <person name="Clum A."/>
            <person name="Daum C."/>
            <person name="Haridas S."/>
            <person name="He G."/>
            <person name="LaButti K."/>
            <person name="Lipzen A."/>
            <person name="Mondo S."/>
            <person name="Riley R."/>
            <person name="Salamov A."/>
            <person name="Simmons B.A."/>
            <person name="Magnuson J.K."/>
            <person name="Henrissat B."/>
            <person name="Mortensen U.H."/>
            <person name="Larsen T.O."/>
            <person name="Devries R.P."/>
            <person name="Grigoriev I.V."/>
            <person name="Machida M."/>
            <person name="Baker S.E."/>
            <person name="Andersen M.R."/>
        </authorList>
    </citation>
    <scope>NUCLEOTIDE SEQUENCE [LARGE SCALE GENOMIC DNA]</scope>
    <source>
        <strain evidence="10 11">IBT 18842</strain>
    </source>
</reference>
<evidence type="ECO:0000256" key="9">
    <source>
        <dbReference type="SAM" id="Phobius"/>
    </source>
</evidence>
<keyword evidence="7 9" id="KW-0472">Membrane</keyword>
<dbReference type="PANTHER" id="PTHR14360">
    <property type="entry name" value="PROTEIN FMP32, MITOCHONDRIAL"/>
    <property type="match status" value="1"/>
</dbReference>
<sequence length="427" mass="47426">MATPRVLYRNLLRVVRQCERTTHDAGQLSSKNARAPFHTTRRQAQETYHRRYGPAAEANIPPPPRPKDESSRQAVPQAAPRETNTPPNTSPPEKLPPDPKPNLLEPISHAQDPTTSESKNEPPADDATGHEEPTEDSQETDQLSASVDENPSEERPEPRDSQITGSPLDGVFHMPSPSSYLTPSGVPPTSDQKPPLTPPPYIHHFDTFSLVRDLSKGGFTEDQSVTIMKAVRNILHNNLDLARQNLTSKSDVENESYLFKAACSELQSSLQTARNSEMQRQRASRTQLQHEADIVSQRMNQELAGLKDDIKGMFNDHKMTTREQQRSIDTSVQELNYKITVSLNSDGKSEIEGLRWILTRRAALAIATSAFMIISFLKFYSSRKAQDAADKKKEAPTKEPTVKPGPKEPVIGSAVPVPEVHLTESLG</sequence>
<evidence type="ECO:0000313" key="10">
    <source>
        <dbReference type="EMBL" id="KAE8154773.1"/>
    </source>
</evidence>
<proteinExistence type="predicted"/>
<feature type="region of interest" description="Disordered" evidence="8">
    <location>
        <begin position="20"/>
        <end position="197"/>
    </location>
</feature>
<accession>A0A5N6U810</accession>
<name>A0A5N6U810_ASPAV</name>
<evidence type="ECO:0000256" key="8">
    <source>
        <dbReference type="SAM" id="MobiDB-lite"/>
    </source>
</evidence>
<dbReference type="FunFam" id="1.20.5.340:FF:000041">
    <property type="entry name" value="Moz represents a chromatin-associated acetyltransferase protein"/>
    <property type="match status" value="1"/>
</dbReference>
<organism evidence="10 11">
    <name type="scientific">Aspergillus avenaceus</name>
    <dbReference type="NCBI Taxonomy" id="36643"/>
    <lineage>
        <taxon>Eukaryota</taxon>
        <taxon>Fungi</taxon>
        <taxon>Dikarya</taxon>
        <taxon>Ascomycota</taxon>
        <taxon>Pezizomycotina</taxon>
        <taxon>Eurotiomycetes</taxon>
        <taxon>Eurotiomycetidae</taxon>
        <taxon>Eurotiales</taxon>
        <taxon>Aspergillaceae</taxon>
        <taxon>Aspergillus</taxon>
        <taxon>Aspergillus subgen. Circumdati</taxon>
    </lineage>
</organism>
<feature type="compositionally biased region" description="Basic and acidic residues" evidence="8">
    <location>
        <begin position="387"/>
        <end position="401"/>
    </location>
</feature>
<evidence type="ECO:0000256" key="6">
    <source>
        <dbReference type="ARBA" id="ARBA00023128"/>
    </source>
</evidence>
<comment type="subcellular location">
    <subcellularLocation>
        <location evidence="2">Membrane</location>
    </subcellularLocation>
    <subcellularLocation>
        <location evidence="1">Mitochondrion</location>
    </subcellularLocation>
</comment>
<feature type="compositionally biased region" description="Polar residues" evidence="8">
    <location>
        <begin position="176"/>
        <end position="192"/>
    </location>
</feature>
<keyword evidence="4 9" id="KW-1133">Transmembrane helix</keyword>
<keyword evidence="3 9" id="KW-0812">Transmembrane</keyword>
<evidence type="ECO:0000256" key="4">
    <source>
        <dbReference type="ARBA" id="ARBA00022989"/>
    </source>
</evidence>
<dbReference type="GO" id="GO:0005739">
    <property type="term" value="C:mitochondrion"/>
    <property type="evidence" value="ECO:0007669"/>
    <property type="project" value="UniProtKB-SubCell"/>
</dbReference>
<keyword evidence="11" id="KW-1185">Reference proteome</keyword>
<evidence type="ECO:0000256" key="2">
    <source>
        <dbReference type="ARBA" id="ARBA00004370"/>
    </source>
</evidence>
<dbReference type="AlphaFoldDB" id="A0A5N6U810"/>
<evidence type="ECO:0000256" key="5">
    <source>
        <dbReference type="ARBA" id="ARBA00023054"/>
    </source>
</evidence>
<dbReference type="EMBL" id="ML742026">
    <property type="protein sequence ID" value="KAE8154773.1"/>
    <property type="molecule type" value="Genomic_DNA"/>
</dbReference>
<dbReference type="OrthoDB" id="5424147at2759"/>
<evidence type="ECO:0000256" key="3">
    <source>
        <dbReference type="ARBA" id="ARBA00022692"/>
    </source>
</evidence>
<gene>
    <name evidence="10" type="ORF">BDV25DRAFT_126224</name>
</gene>